<dbReference type="Gene3D" id="3.40.190.10">
    <property type="entry name" value="Periplasmic binding protein-like II"/>
    <property type="match status" value="2"/>
</dbReference>
<evidence type="ECO:0000256" key="3">
    <source>
        <dbReference type="ARBA" id="ARBA00022448"/>
    </source>
</evidence>
<protein>
    <submittedName>
        <fullName evidence="7">Sulfate transport system substrate-binding protein</fullName>
    </submittedName>
</protein>
<dbReference type="GO" id="GO:0140104">
    <property type="term" value="F:molecular carrier activity"/>
    <property type="evidence" value="ECO:0007669"/>
    <property type="project" value="InterPro"/>
</dbReference>
<evidence type="ECO:0000313" key="8">
    <source>
        <dbReference type="Proteomes" id="UP000580654"/>
    </source>
</evidence>
<feature type="chain" id="PRO_5032424612" evidence="6">
    <location>
        <begin position="28"/>
        <end position="341"/>
    </location>
</feature>
<comment type="subcellular location">
    <subcellularLocation>
        <location evidence="1">Periplasm</location>
    </subcellularLocation>
</comment>
<dbReference type="Pfam" id="PF13531">
    <property type="entry name" value="SBP_bac_11"/>
    <property type="match status" value="1"/>
</dbReference>
<comment type="similarity">
    <text evidence="2">Belongs to the prokaryotic sulfate-binding protein family.</text>
</comment>
<dbReference type="CDD" id="cd01005">
    <property type="entry name" value="PBP2_CysP"/>
    <property type="match status" value="1"/>
</dbReference>
<dbReference type="PROSITE" id="PS00757">
    <property type="entry name" value="PROK_SULFATE_BIND_2"/>
    <property type="match status" value="1"/>
</dbReference>
<dbReference type="PANTHER" id="PTHR30368">
    <property type="entry name" value="SULFATE-BINDING PROTEIN"/>
    <property type="match status" value="1"/>
</dbReference>
<dbReference type="GO" id="GO:1901681">
    <property type="term" value="F:sulfur compound binding"/>
    <property type="evidence" value="ECO:0007669"/>
    <property type="project" value="InterPro"/>
</dbReference>
<keyword evidence="8" id="KW-1185">Reference proteome</keyword>
<keyword evidence="4 6" id="KW-0732">Signal</keyword>
<dbReference type="PANTHER" id="PTHR30368:SF2">
    <property type="entry name" value="SULFATE-BINDING PROTEIN"/>
    <property type="match status" value="1"/>
</dbReference>
<name>A0A840Y705_9PROT</name>
<reference evidence="7 8" key="1">
    <citation type="submission" date="2020-08" db="EMBL/GenBank/DDBJ databases">
        <title>Genomic Encyclopedia of Type Strains, Phase IV (KMG-IV): sequencing the most valuable type-strain genomes for metagenomic binning, comparative biology and taxonomic classification.</title>
        <authorList>
            <person name="Goeker M."/>
        </authorList>
    </citation>
    <scope>NUCLEOTIDE SEQUENCE [LARGE SCALE GENOMIC DNA]</scope>
    <source>
        <strain evidence="7 8">DSM 25622</strain>
    </source>
</reference>
<evidence type="ECO:0000256" key="6">
    <source>
        <dbReference type="SAM" id="SignalP"/>
    </source>
</evidence>
<dbReference type="SUPFAM" id="SSF53850">
    <property type="entry name" value="Periplasmic binding protein-like II"/>
    <property type="match status" value="1"/>
</dbReference>
<feature type="signal peptide" evidence="6">
    <location>
        <begin position="1"/>
        <end position="27"/>
    </location>
</feature>
<dbReference type="NCBIfam" id="NF008106">
    <property type="entry name" value="PRK10852.1"/>
    <property type="match status" value="1"/>
</dbReference>
<organism evidence="7 8">
    <name type="scientific">Muricoccus pecuniae</name>
    <dbReference type="NCBI Taxonomy" id="693023"/>
    <lineage>
        <taxon>Bacteria</taxon>
        <taxon>Pseudomonadati</taxon>
        <taxon>Pseudomonadota</taxon>
        <taxon>Alphaproteobacteria</taxon>
        <taxon>Acetobacterales</taxon>
        <taxon>Roseomonadaceae</taxon>
        <taxon>Muricoccus</taxon>
    </lineage>
</organism>
<dbReference type="EMBL" id="JACIJD010000021">
    <property type="protein sequence ID" value="MBB5695670.1"/>
    <property type="molecule type" value="Genomic_DNA"/>
</dbReference>
<accession>A0A840Y705</accession>
<keyword evidence="5" id="KW-0574">Periplasm</keyword>
<sequence length="341" mass="36838">MNIIQSRRSLAGTLLGAAALAAGGARAQSTPTLLNVSYDPTRELYRAFNAAFAARWASENGGQRVRVNTSHGGSGAQARTVIDGQQADVVTLALAYDIDAIAERGLIERDWITRLPNNSAPYTSTIVFLVRKGNPKGLRDWGDLVKDGVSIVTPNPKTSGGARWNYLAAWAWARRQPGGSDATAEEFLGRLMRGVAVLDTGARGSTTSFVQRGQGDVLLAWENEAYLAMKEFGEGGFDIVAPSVSILAEPSVAVVDRNVERRGTRALAEAYLRHLYTREGQEIAARNFYRPRDPAALSAATIRFPEMNLVTVDGEFGGWAAAHRAHFADGGSFDRAYRPAR</sequence>
<evidence type="ECO:0000256" key="4">
    <source>
        <dbReference type="ARBA" id="ARBA00022729"/>
    </source>
</evidence>
<dbReference type="NCBIfam" id="NF008022">
    <property type="entry name" value="PRK10752.1"/>
    <property type="match status" value="1"/>
</dbReference>
<evidence type="ECO:0000256" key="5">
    <source>
        <dbReference type="ARBA" id="ARBA00022764"/>
    </source>
</evidence>
<dbReference type="InterPro" id="IPR005669">
    <property type="entry name" value="Thiosulph/SO4-bd"/>
</dbReference>
<keyword evidence="3" id="KW-0813">Transport</keyword>
<evidence type="ECO:0000313" key="7">
    <source>
        <dbReference type="EMBL" id="MBB5695670.1"/>
    </source>
</evidence>
<evidence type="ECO:0000256" key="2">
    <source>
        <dbReference type="ARBA" id="ARBA00006099"/>
    </source>
</evidence>
<dbReference type="AlphaFoldDB" id="A0A840Y705"/>
<dbReference type="Proteomes" id="UP000580654">
    <property type="component" value="Unassembled WGS sequence"/>
</dbReference>
<evidence type="ECO:0000256" key="1">
    <source>
        <dbReference type="ARBA" id="ARBA00004418"/>
    </source>
</evidence>
<dbReference type="RefSeq" id="WP_184520862.1">
    <property type="nucleotide sequence ID" value="NZ_JACIJD010000021.1"/>
</dbReference>
<proteinExistence type="inferred from homology"/>
<comment type="caution">
    <text evidence="7">The sequence shown here is derived from an EMBL/GenBank/DDBJ whole genome shotgun (WGS) entry which is preliminary data.</text>
</comment>
<dbReference type="NCBIfam" id="TIGR00971">
    <property type="entry name" value="3a0106s03"/>
    <property type="match status" value="1"/>
</dbReference>
<dbReference type="GO" id="GO:0042597">
    <property type="term" value="C:periplasmic space"/>
    <property type="evidence" value="ECO:0007669"/>
    <property type="project" value="UniProtKB-SubCell"/>
</dbReference>
<dbReference type="GO" id="GO:1902358">
    <property type="term" value="P:sulfate transmembrane transport"/>
    <property type="evidence" value="ECO:0007669"/>
    <property type="project" value="InterPro"/>
</dbReference>
<gene>
    <name evidence="7" type="ORF">FHS87_003735</name>
</gene>
<dbReference type="InterPro" id="IPR034408">
    <property type="entry name" value="Sulphate/thiosulphate_BS"/>
</dbReference>